<dbReference type="InterPro" id="IPR000485">
    <property type="entry name" value="AsnC-type_HTH_dom"/>
</dbReference>
<dbReference type="InterPro" id="IPR011991">
    <property type="entry name" value="ArsR-like_HTH"/>
</dbReference>
<dbReference type="PROSITE" id="PS50956">
    <property type="entry name" value="HTH_ASNC_2"/>
    <property type="match status" value="1"/>
</dbReference>
<evidence type="ECO:0000313" key="5">
    <source>
        <dbReference type="EMBL" id="PTM92143.1"/>
    </source>
</evidence>
<dbReference type="InterPro" id="IPR019888">
    <property type="entry name" value="Tscrpt_reg_AsnC-like"/>
</dbReference>
<name>A0A2T5AZH2_MYCDI</name>
<dbReference type="Proteomes" id="UP000241247">
    <property type="component" value="Unassembled WGS sequence"/>
</dbReference>
<dbReference type="Pfam" id="PF13412">
    <property type="entry name" value="HTH_24"/>
    <property type="match status" value="1"/>
</dbReference>
<dbReference type="Pfam" id="PF01037">
    <property type="entry name" value="AsnC_trans_reg"/>
    <property type="match status" value="1"/>
</dbReference>
<protein>
    <submittedName>
        <fullName evidence="5">AsnC family transcriptional regulator</fullName>
    </submittedName>
</protein>
<dbReference type="RefSeq" id="WP_108004413.1">
    <property type="nucleotide sequence ID" value="NZ_JBHEEX010000004.1"/>
</dbReference>
<evidence type="ECO:0000256" key="3">
    <source>
        <dbReference type="ARBA" id="ARBA00023163"/>
    </source>
</evidence>
<dbReference type="AlphaFoldDB" id="A0A2T5AZH2"/>
<organism evidence="5 6">
    <name type="scientific">Mycoplana dimorpha</name>
    <dbReference type="NCBI Taxonomy" id="28320"/>
    <lineage>
        <taxon>Bacteria</taxon>
        <taxon>Pseudomonadati</taxon>
        <taxon>Pseudomonadota</taxon>
        <taxon>Alphaproteobacteria</taxon>
        <taxon>Hyphomicrobiales</taxon>
        <taxon>Rhizobiaceae</taxon>
        <taxon>Mycoplana</taxon>
    </lineage>
</organism>
<evidence type="ECO:0000313" key="6">
    <source>
        <dbReference type="Proteomes" id="UP000241247"/>
    </source>
</evidence>
<keyword evidence="3" id="KW-0804">Transcription</keyword>
<dbReference type="Gene3D" id="1.10.10.10">
    <property type="entry name" value="Winged helix-like DNA-binding domain superfamily/Winged helix DNA-binding domain"/>
    <property type="match status" value="1"/>
</dbReference>
<gene>
    <name evidence="5" type="ORF">C7449_108192</name>
</gene>
<evidence type="ECO:0000259" key="4">
    <source>
        <dbReference type="PROSITE" id="PS50956"/>
    </source>
</evidence>
<dbReference type="SUPFAM" id="SSF54909">
    <property type="entry name" value="Dimeric alpha+beta barrel"/>
    <property type="match status" value="1"/>
</dbReference>
<reference evidence="5 6" key="1">
    <citation type="submission" date="2018-04" db="EMBL/GenBank/DDBJ databases">
        <title>Genomic Encyclopedia of Type Strains, Phase IV (KMG-IV): sequencing the most valuable type-strain genomes for metagenomic binning, comparative biology and taxonomic classification.</title>
        <authorList>
            <person name="Goeker M."/>
        </authorList>
    </citation>
    <scope>NUCLEOTIDE SEQUENCE [LARGE SCALE GENOMIC DNA]</scope>
    <source>
        <strain evidence="5 6">DSM 7138</strain>
    </source>
</reference>
<keyword evidence="6" id="KW-1185">Reference proteome</keyword>
<comment type="caution">
    <text evidence="5">The sequence shown here is derived from an EMBL/GenBank/DDBJ whole genome shotgun (WGS) entry which is preliminary data.</text>
</comment>
<dbReference type="OrthoDB" id="9809462at2"/>
<keyword evidence="1" id="KW-0805">Transcription regulation</keyword>
<dbReference type="InterPro" id="IPR036390">
    <property type="entry name" value="WH_DNA-bd_sf"/>
</dbReference>
<dbReference type="GO" id="GO:0006355">
    <property type="term" value="P:regulation of DNA-templated transcription"/>
    <property type="evidence" value="ECO:0007669"/>
    <property type="project" value="UniProtKB-ARBA"/>
</dbReference>
<feature type="domain" description="HTH asnC-type" evidence="4">
    <location>
        <begin position="4"/>
        <end position="67"/>
    </location>
</feature>
<dbReference type="SMART" id="SM00344">
    <property type="entry name" value="HTH_ASNC"/>
    <property type="match status" value="1"/>
</dbReference>
<dbReference type="PANTHER" id="PTHR30154">
    <property type="entry name" value="LEUCINE-RESPONSIVE REGULATORY PROTEIN"/>
    <property type="match status" value="1"/>
</dbReference>
<dbReference type="PRINTS" id="PR00033">
    <property type="entry name" value="HTHASNC"/>
</dbReference>
<dbReference type="GO" id="GO:0043200">
    <property type="term" value="P:response to amino acid"/>
    <property type="evidence" value="ECO:0007669"/>
    <property type="project" value="TreeGrafter"/>
</dbReference>
<dbReference type="GO" id="GO:0043565">
    <property type="term" value="F:sequence-specific DNA binding"/>
    <property type="evidence" value="ECO:0007669"/>
    <property type="project" value="InterPro"/>
</dbReference>
<dbReference type="InterPro" id="IPR011008">
    <property type="entry name" value="Dimeric_a/b-barrel"/>
</dbReference>
<sequence length="148" mass="16166">MNVLDEKDRLLIAALRADARKSLVELARDCGLSRSAVHERIRRLEDKGVIAGYTVRLGADRDRPGVEALIAICFQSGRNCDHVVPHLTGIPSVVTCWSLAGPTDLMLLVECASNAELDTVRRQIATTPGIATVQTHVSLRTHFDRRGG</sequence>
<dbReference type="EMBL" id="PZZZ01000008">
    <property type="protein sequence ID" value="PTM92143.1"/>
    <property type="molecule type" value="Genomic_DNA"/>
</dbReference>
<evidence type="ECO:0000256" key="1">
    <source>
        <dbReference type="ARBA" id="ARBA00023015"/>
    </source>
</evidence>
<accession>A0A2T5AZH2</accession>
<dbReference type="InterPro" id="IPR019887">
    <property type="entry name" value="Tscrpt_reg_AsnC/Lrp_C"/>
</dbReference>
<proteinExistence type="predicted"/>
<dbReference type="InterPro" id="IPR036388">
    <property type="entry name" value="WH-like_DNA-bd_sf"/>
</dbReference>
<dbReference type="CDD" id="cd00090">
    <property type="entry name" value="HTH_ARSR"/>
    <property type="match status" value="1"/>
</dbReference>
<dbReference type="PANTHER" id="PTHR30154:SF34">
    <property type="entry name" value="TRANSCRIPTIONAL REGULATOR AZLB"/>
    <property type="match status" value="1"/>
</dbReference>
<evidence type="ECO:0000256" key="2">
    <source>
        <dbReference type="ARBA" id="ARBA00023125"/>
    </source>
</evidence>
<keyword evidence="2" id="KW-0238">DNA-binding</keyword>
<dbReference type="SUPFAM" id="SSF46785">
    <property type="entry name" value="Winged helix' DNA-binding domain"/>
    <property type="match status" value="1"/>
</dbReference>
<dbReference type="GO" id="GO:0005829">
    <property type="term" value="C:cytosol"/>
    <property type="evidence" value="ECO:0007669"/>
    <property type="project" value="TreeGrafter"/>
</dbReference>
<dbReference type="Gene3D" id="3.30.70.920">
    <property type="match status" value="1"/>
</dbReference>